<dbReference type="GO" id="GO:0006508">
    <property type="term" value="P:proteolysis"/>
    <property type="evidence" value="ECO:0007669"/>
    <property type="project" value="UniProtKB-KW"/>
</dbReference>
<keyword evidence="3 9" id="KW-0645">Protease</keyword>
<dbReference type="FunFam" id="1.10.8.60:FF:000001">
    <property type="entry name" value="ATP-dependent zinc metalloprotease FtsH"/>
    <property type="match status" value="1"/>
</dbReference>
<dbReference type="GO" id="GO:0004176">
    <property type="term" value="F:ATP-dependent peptidase activity"/>
    <property type="evidence" value="ECO:0007669"/>
    <property type="project" value="InterPro"/>
</dbReference>
<keyword evidence="10" id="KW-1185">Reference proteome</keyword>
<evidence type="ECO:0000313" key="10">
    <source>
        <dbReference type="Proteomes" id="UP000588158"/>
    </source>
</evidence>
<dbReference type="InterPro" id="IPR041569">
    <property type="entry name" value="AAA_lid_3"/>
</dbReference>
<organism evidence="9 10">
    <name type="scientific">Brachybacterium aquaticum</name>
    <dbReference type="NCBI Taxonomy" id="1432564"/>
    <lineage>
        <taxon>Bacteria</taxon>
        <taxon>Bacillati</taxon>
        <taxon>Actinomycetota</taxon>
        <taxon>Actinomycetes</taxon>
        <taxon>Micrococcales</taxon>
        <taxon>Dermabacteraceae</taxon>
        <taxon>Brachybacterium</taxon>
    </lineage>
</organism>
<dbReference type="Pfam" id="PF17862">
    <property type="entry name" value="AAA_lid_3"/>
    <property type="match status" value="1"/>
</dbReference>
<dbReference type="GO" id="GO:0005524">
    <property type="term" value="F:ATP binding"/>
    <property type="evidence" value="ECO:0007669"/>
    <property type="project" value="InterPro"/>
</dbReference>
<dbReference type="InterPro" id="IPR037219">
    <property type="entry name" value="Peptidase_M41-like"/>
</dbReference>
<dbReference type="GO" id="GO:0005886">
    <property type="term" value="C:plasma membrane"/>
    <property type="evidence" value="ECO:0007669"/>
    <property type="project" value="TreeGrafter"/>
</dbReference>
<keyword evidence="6" id="KW-0482">Metalloprotease</keyword>
<evidence type="ECO:0000256" key="4">
    <source>
        <dbReference type="ARBA" id="ARBA00022723"/>
    </source>
</evidence>
<evidence type="ECO:0000256" key="3">
    <source>
        <dbReference type="ARBA" id="ARBA00022670"/>
    </source>
</evidence>
<reference evidence="9 10" key="1">
    <citation type="submission" date="2020-08" db="EMBL/GenBank/DDBJ databases">
        <title>Sequencing the genomes of 1000 actinobacteria strains.</title>
        <authorList>
            <person name="Klenk H.-P."/>
        </authorList>
    </citation>
    <scope>NUCLEOTIDE SEQUENCE [LARGE SCALE GENOMIC DNA]</scope>
    <source>
        <strain evidence="9 10">DSM 28796</strain>
    </source>
</reference>
<dbReference type="SUPFAM" id="SSF140990">
    <property type="entry name" value="FtsH protease domain-like"/>
    <property type="match status" value="1"/>
</dbReference>
<dbReference type="SUPFAM" id="SSF52540">
    <property type="entry name" value="P-loop containing nucleoside triphosphate hydrolases"/>
    <property type="match status" value="1"/>
</dbReference>
<dbReference type="Pfam" id="PF01434">
    <property type="entry name" value="Peptidase_M41"/>
    <property type="match status" value="1"/>
</dbReference>
<dbReference type="PANTHER" id="PTHR23076">
    <property type="entry name" value="METALLOPROTEASE M41 FTSH"/>
    <property type="match status" value="1"/>
</dbReference>
<dbReference type="RefSeq" id="WP_312857661.1">
    <property type="nucleotide sequence ID" value="NZ_JACHLZ010000001.1"/>
</dbReference>
<dbReference type="GO" id="GO:0004222">
    <property type="term" value="F:metalloendopeptidase activity"/>
    <property type="evidence" value="ECO:0007669"/>
    <property type="project" value="InterPro"/>
</dbReference>
<dbReference type="GO" id="GO:0046872">
    <property type="term" value="F:metal ion binding"/>
    <property type="evidence" value="ECO:0007669"/>
    <property type="project" value="UniProtKB-KW"/>
</dbReference>
<accession>A0A841AHY6</accession>
<comment type="caution">
    <text evidence="9">The sequence shown here is derived from an EMBL/GenBank/DDBJ whole genome shotgun (WGS) entry which is preliminary data.</text>
</comment>
<dbReference type="GO" id="GO:0030163">
    <property type="term" value="P:protein catabolic process"/>
    <property type="evidence" value="ECO:0007669"/>
    <property type="project" value="TreeGrafter"/>
</dbReference>
<evidence type="ECO:0000259" key="8">
    <source>
        <dbReference type="Pfam" id="PF17862"/>
    </source>
</evidence>
<evidence type="ECO:0000313" key="9">
    <source>
        <dbReference type="EMBL" id="MBB5832674.1"/>
    </source>
</evidence>
<sequence>MIAATNRSDVRDDALTRPGRFDRKITVSAPDAVGREQILKVHTRDKPLAADVDLQQIALTTPGMTGADLANLANEAALLAAKREQTAVTGKDFADALEKVQLGSERAVVMPDEEKERTAYHEAGHALAGMLRPGADPVRKISIIPRGRALGVTLSTPETDKYGYEYDYLRGRLVGALGGMAAEQEIYGVTTTGAESDLQSATNIARQMVGR</sequence>
<proteinExistence type="inferred from homology"/>
<protein>
    <submittedName>
        <fullName evidence="9">ATP-dependent Zn protease</fullName>
    </submittedName>
</protein>
<gene>
    <name evidence="9" type="ORF">HNR70_002487</name>
</gene>
<dbReference type="AlphaFoldDB" id="A0A841AHY6"/>
<dbReference type="Gene3D" id="3.40.50.300">
    <property type="entry name" value="P-loop containing nucleotide triphosphate hydrolases"/>
    <property type="match status" value="1"/>
</dbReference>
<keyword evidence="4" id="KW-0479">Metal-binding</keyword>
<comment type="cofactor">
    <cofactor evidence="1">
        <name>Zn(2+)</name>
        <dbReference type="ChEBI" id="CHEBI:29105"/>
    </cofactor>
</comment>
<dbReference type="Proteomes" id="UP000588158">
    <property type="component" value="Unassembled WGS sequence"/>
</dbReference>
<feature type="domain" description="AAA ATPase AAA+ lid" evidence="8">
    <location>
        <begin position="51"/>
        <end position="93"/>
    </location>
</feature>
<dbReference type="InterPro" id="IPR000642">
    <property type="entry name" value="Peptidase_M41"/>
</dbReference>
<feature type="domain" description="Peptidase M41" evidence="7">
    <location>
        <begin position="109"/>
        <end position="209"/>
    </location>
</feature>
<comment type="similarity">
    <text evidence="2">In the C-terminal section; belongs to the peptidase M41 family.</text>
</comment>
<keyword evidence="5" id="KW-0862">Zinc</keyword>
<evidence type="ECO:0000256" key="6">
    <source>
        <dbReference type="ARBA" id="ARBA00023049"/>
    </source>
</evidence>
<evidence type="ECO:0000256" key="5">
    <source>
        <dbReference type="ARBA" id="ARBA00022833"/>
    </source>
</evidence>
<dbReference type="Gene3D" id="1.10.8.60">
    <property type="match status" value="1"/>
</dbReference>
<dbReference type="Gene3D" id="1.20.58.760">
    <property type="entry name" value="Peptidase M41"/>
    <property type="match status" value="1"/>
</dbReference>
<name>A0A841AHY6_9MICO</name>
<evidence type="ECO:0000256" key="1">
    <source>
        <dbReference type="ARBA" id="ARBA00001947"/>
    </source>
</evidence>
<evidence type="ECO:0000256" key="2">
    <source>
        <dbReference type="ARBA" id="ARBA00010044"/>
    </source>
</evidence>
<dbReference type="EMBL" id="JACHLZ010000001">
    <property type="protein sequence ID" value="MBB5832674.1"/>
    <property type="molecule type" value="Genomic_DNA"/>
</dbReference>
<keyword evidence="6" id="KW-0378">Hydrolase</keyword>
<dbReference type="PANTHER" id="PTHR23076:SF97">
    <property type="entry name" value="ATP-DEPENDENT ZINC METALLOPROTEASE YME1L1"/>
    <property type="match status" value="1"/>
</dbReference>
<evidence type="ECO:0000259" key="7">
    <source>
        <dbReference type="Pfam" id="PF01434"/>
    </source>
</evidence>
<dbReference type="InterPro" id="IPR027417">
    <property type="entry name" value="P-loop_NTPase"/>
</dbReference>